<feature type="compositionally biased region" description="Gly residues" evidence="1">
    <location>
        <begin position="88"/>
        <end position="105"/>
    </location>
</feature>
<evidence type="ECO:0000313" key="4">
    <source>
        <dbReference type="Proteomes" id="UP000323732"/>
    </source>
</evidence>
<protein>
    <recommendedName>
        <fullName evidence="2">PBSX phage terminase small subunit-like N-terminal domain-containing protein</fullName>
    </recommendedName>
</protein>
<gene>
    <name evidence="3" type="ORF">FZD47_25375</name>
</gene>
<dbReference type="RefSeq" id="WP_148951125.1">
    <property type="nucleotide sequence ID" value="NZ_VTES01000015.1"/>
</dbReference>
<dbReference type="EMBL" id="VTES01000015">
    <property type="protein sequence ID" value="TYS55762.1"/>
    <property type="molecule type" value="Genomic_DNA"/>
</dbReference>
<feature type="domain" description="PBSX phage terminase small subunit-like N-terminal" evidence="2">
    <location>
        <begin position="1"/>
        <end position="65"/>
    </location>
</feature>
<feature type="region of interest" description="Disordered" evidence="1">
    <location>
        <begin position="266"/>
        <end position="286"/>
    </location>
</feature>
<feature type="region of interest" description="Disordered" evidence="1">
    <location>
        <begin position="39"/>
        <end position="112"/>
    </location>
</feature>
<comment type="caution">
    <text evidence="3">The sequence shown here is derived from an EMBL/GenBank/DDBJ whole genome shotgun (WGS) entry which is preliminary data.</text>
</comment>
<dbReference type="Pfam" id="PF10668">
    <property type="entry name" value="Phage_terminase"/>
    <property type="match status" value="1"/>
</dbReference>
<dbReference type="InterPro" id="IPR018925">
    <property type="entry name" value="XtmA-like_N"/>
</dbReference>
<evidence type="ECO:0000259" key="2">
    <source>
        <dbReference type="Pfam" id="PF10668"/>
    </source>
</evidence>
<feature type="compositionally biased region" description="Basic and acidic residues" evidence="1">
    <location>
        <begin position="1"/>
        <end position="12"/>
    </location>
</feature>
<feature type="compositionally biased region" description="Basic and acidic residues" evidence="1">
    <location>
        <begin position="43"/>
        <end position="52"/>
    </location>
</feature>
<evidence type="ECO:0000256" key="1">
    <source>
        <dbReference type="SAM" id="MobiDB-lite"/>
    </source>
</evidence>
<organism evidence="3 4">
    <name type="scientific">Bacillus infantis</name>
    <dbReference type="NCBI Taxonomy" id="324767"/>
    <lineage>
        <taxon>Bacteria</taxon>
        <taxon>Bacillati</taxon>
        <taxon>Bacillota</taxon>
        <taxon>Bacilli</taxon>
        <taxon>Bacillales</taxon>
        <taxon>Bacillaceae</taxon>
        <taxon>Bacillus</taxon>
    </lineage>
</organism>
<dbReference type="NCBIfam" id="NF040601">
    <property type="entry name" value="TerS_not_xtmA"/>
    <property type="match status" value="1"/>
</dbReference>
<accession>A0A5D4S1L8</accession>
<sequence length="303" mass="34505">MARERDPRRDQAFEIWKSSGGSKKLTEIAEELHISAGTVRGWKNKDSWDEKINGTFQKNTRNAPKASERSRSKNKGGAPKGNKNALGNRGGGAPLGNQNGKGHGPPKGNSNAVKTGLYRNYFNDVFTQEELDMLDGIETDPLVQISNTISLLTFRELAIMKQIRAIEKGLTSVQKIQIQQRRSVKEKKEIQNPENGKKKVIETDTFQMVPVQIEEQEESQIETLLKLEDALTKVQKEKIKASKIYHDISMKFETEKEQRERKLIIEEEKWSKEKGEGDKKTQDTEEWVSALQKVAEKRRKATK</sequence>
<feature type="compositionally biased region" description="Low complexity" evidence="1">
    <location>
        <begin position="75"/>
        <end position="87"/>
    </location>
</feature>
<feature type="compositionally biased region" description="Basic and acidic residues" evidence="1">
    <location>
        <begin position="266"/>
        <end position="283"/>
    </location>
</feature>
<evidence type="ECO:0000313" key="3">
    <source>
        <dbReference type="EMBL" id="TYS55762.1"/>
    </source>
</evidence>
<feature type="region of interest" description="Disordered" evidence="1">
    <location>
        <begin position="1"/>
        <end position="22"/>
    </location>
</feature>
<proteinExistence type="predicted"/>
<dbReference type="AlphaFoldDB" id="A0A5D4S1L8"/>
<dbReference type="Proteomes" id="UP000323732">
    <property type="component" value="Unassembled WGS sequence"/>
</dbReference>
<reference evidence="3 4" key="1">
    <citation type="submission" date="2019-08" db="EMBL/GenBank/DDBJ databases">
        <title>Bacillus genomes from the desert of Cuatro Cienegas, Coahuila.</title>
        <authorList>
            <person name="Olmedo-Alvarez G."/>
        </authorList>
    </citation>
    <scope>NUCLEOTIDE SEQUENCE [LARGE SCALE GENOMIC DNA]</scope>
    <source>
        <strain evidence="3 4">CH37_1T</strain>
    </source>
</reference>
<name>A0A5D4S1L8_9BACI</name>